<name>A0A8S1RHB2_9CILI</name>
<gene>
    <name evidence="4" type="ORF">PSON_ATCC_30995.1.T1760067</name>
</gene>
<dbReference type="InterPro" id="IPR001841">
    <property type="entry name" value="Znf_RING"/>
</dbReference>
<sequence length="232" mass="27259">MGTKIVGLFWICLFFFSFAGVPTYTMINLCIYLEEDEGKKNYLLAIIISVFYTLIYLVYTLYHKELLTLFILNLHYFAQLNEDRNQDRQILSFPSARSQKKFIYSIKEKMNKNNILEYPQQMMKISSTYYLPDELVMRRHQTEVNVIQNKQATITEVAIQEAPMKQCFNCFQRQSCVVYMPCGHGGMCQECAIQWFEQNKECPICRSKSKAILLIEQIDDQTVKVVEIIAQK</sequence>
<dbReference type="Proteomes" id="UP000692954">
    <property type="component" value="Unassembled WGS sequence"/>
</dbReference>
<keyword evidence="1" id="KW-0479">Metal-binding</keyword>
<dbReference type="PROSITE" id="PS50089">
    <property type="entry name" value="ZF_RING_2"/>
    <property type="match status" value="1"/>
</dbReference>
<dbReference type="Pfam" id="PF13920">
    <property type="entry name" value="zf-C3HC4_3"/>
    <property type="match status" value="1"/>
</dbReference>
<dbReference type="PANTHER" id="PTHR12109">
    <property type="entry name" value="RING FINGER PROTEIN 141-RELATED"/>
    <property type="match status" value="1"/>
</dbReference>
<keyword evidence="2" id="KW-0812">Transmembrane</keyword>
<accession>A0A8S1RHB2</accession>
<protein>
    <recommendedName>
        <fullName evidence="3">RING-type domain-containing protein</fullName>
    </recommendedName>
</protein>
<dbReference type="AlphaFoldDB" id="A0A8S1RHB2"/>
<keyword evidence="1" id="KW-0862">Zinc</keyword>
<keyword evidence="5" id="KW-1185">Reference proteome</keyword>
<dbReference type="GO" id="GO:0008270">
    <property type="term" value="F:zinc ion binding"/>
    <property type="evidence" value="ECO:0007669"/>
    <property type="project" value="UniProtKB-KW"/>
</dbReference>
<evidence type="ECO:0000313" key="4">
    <source>
        <dbReference type="EMBL" id="CAD8127418.1"/>
    </source>
</evidence>
<evidence type="ECO:0000256" key="2">
    <source>
        <dbReference type="SAM" id="Phobius"/>
    </source>
</evidence>
<evidence type="ECO:0000256" key="1">
    <source>
        <dbReference type="PROSITE-ProRule" id="PRU00175"/>
    </source>
</evidence>
<dbReference type="EMBL" id="CAJJDN010000176">
    <property type="protein sequence ID" value="CAD8127418.1"/>
    <property type="molecule type" value="Genomic_DNA"/>
</dbReference>
<feature type="transmembrane region" description="Helical" evidence="2">
    <location>
        <begin position="43"/>
        <end position="62"/>
    </location>
</feature>
<evidence type="ECO:0000313" key="5">
    <source>
        <dbReference type="Proteomes" id="UP000692954"/>
    </source>
</evidence>
<dbReference type="PANTHER" id="PTHR12109:SF5">
    <property type="entry name" value="RING-TYPE DOMAIN-CONTAINING PROTEIN"/>
    <property type="match status" value="1"/>
</dbReference>
<dbReference type="InterPro" id="IPR047126">
    <property type="entry name" value="RNF141-like"/>
</dbReference>
<reference evidence="4" key="1">
    <citation type="submission" date="2021-01" db="EMBL/GenBank/DDBJ databases">
        <authorList>
            <consortium name="Genoscope - CEA"/>
            <person name="William W."/>
        </authorList>
    </citation>
    <scope>NUCLEOTIDE SEQUENCE</scope>
</reference>
<feature type="domain" description="RING-type" evidence="3">
    <location>
        <begin position="167"/>
        <end position="206"/>
    </location>
</feature>
<evidence type="ECO:0000259" key="3">
    <source>
        <dbReference type="PROSITE" id="PS50089"/>
    </source>
</evidence>
<organism evidence="4 5">
    <name type="scientific">Paramecium sonneborni</name>
    <dbReference type="NCBI Taxonomy" id="65129"/>
    <lineage>
        <taxon>Eukaryota</taxon>
        <taxon>Sar</taxon>
        <taxon>Alveolata</taxon>
        <taxon>Ciliophora</taxon>
        <taxon>Intramacronucleata</taxon>
        <taxon>Oligohymenophorea</taxon>
        <taxon>Peniculida</taxon>
        <taxon>Parameciidae</taxon>
        <taxon>Paramecium</taxon>
    </lineage>
</organism>
<dbReference type="SMART" id="SM00184">
    <property type="entry name" value="RING"/>
    <property type="match status" value="1"/>
</dbReference>
<comment type="caution">
    <text evidence="4">The sequence shown here is derived from an EMBL/GenBank/DDBJ whole genome shotgun (WGS) entry which is preliminary data.</text>
</comment>
<dbReference type="OrthoDB" id="303146at2759"/>
<proteinExistence type="predicted"/>
<keyword evidence="2" id="KW-0472">Membrane</keyword>
<keyword evidence="2" id="KW-1133">Transmembrane helix</keyword>
<keyword evidence="1" id="KW-0863">Zinc-finger</keyword>